<feature type="region of interest" description="Disordered" evidence="1">
    <location>
        <begin position="118"/>
        <end position="173"/>
    </location>
</feature>
<evidence type="ECO:0000256" key="1">
    <source>
        <dbReference type="SAM" id="MobiDB-lite"/>
    </source>
</evidence>
<feature type="compositionally biased region" description="Low complexity" evidence="1">
    <location>
        <begin position="280"/>
        <end position="291"/>
    </location>
</feature>
<comment type="caution">
    <text evidence="3">The sequence shown here is derived from an EMBL/GenBank/DDBJ whole genome shotgun (WGS) entry which is preliminary data.</text>
</comment>
<sequence length="577" mass="62839">MRCRCSTWIWFKLFIFFVLYGLPSVIVAQPHKTSIWNVDILTDPAPPPDKGPPLSAGALRDKSKLKYEIIGIVGSYLAWLLLTVVLLVLVGNRLRRRTQTSNRSLSMEIIRPSHPLLDRTPMSASTAATDLGPLPSPLKSPRSGKMASLRSWAKGGPGPTTAHSRNPSNMSAGVASTVDERILEADKARNMDDLTKLYAAVMAHDDEQQSRKASMTTASNYSARTSPRSPQFSVSHQAHAPLASPVSTYCYPPSTPRSPPYTPRVHHGGPMLPQTPNYTQQYHQHQLQQPQSPAAYSAHTIDSPATSPLFHPLAPTPIVEQDEEDNQDSFVPSRANSSSRKPGRISSALALLPGRSSPSDQLAYKTATGIDNNTKSKKRPSAISVRGQPISQPLPSTESQGSNYFIAMGSSHSTRVYDNPGRPPVPPSQKSATVSTTAAQEMGKGPAANSTVRNGGVDGTPDRDPAAASSVRTEEANPTSYSLPFRQFYSNGSLKSAPPTKTTFVDRRESMLGTHPKTGVPQTPYSPYMPYTPMTPVTPRTLVTKKEMKKNRKKEGLKVLSEDDMVMSDEDMWGEMK</sequence>
<proteinExistence type="predicted"/>
<accession>A0AAN6F1X3</accession>
<keyword evidence="2" id="KW-0812">Transmembrane</keyword>
<name>A0AAN6F1X3_EXODE</name>
<gene>
    <name evidence="3" type="ORF">HRR80_000737</name>
</gene>
<evidence type="ECO:0000313" key="4">
    <source>
        <dbReference type="Proteomes" id="UP001161757"/>
    </source>
</evidence>
<feature type="region of interest" description="Disordered" evidence="1">
    <location>
        <begin position="512"/>
        <end position="537"/>
    </location>
</feature>
<feature type="compositionally biased region" description="Polar residues" evidence="1">
    <location>
        <begin position="161"/>
        <end position="171"/>
    </location>
</feature>
<dbReference type="EMBL" id="JAJGCB010000001">
    <property type="protein sequence ID" value="KAJ8995990.1"/>
    <property type="molecule type" value="Genomic_DNA"/>
</dbReference>
<feature type="compositionally biased region" description="Polar residues" evidence="1">
    <location>
        <begin position="211"/>
        <end position="232"/>
    </location>
</feature>
<evidence type="ECO:0000313" key="3">
    <source>
        <dbReference type="EMBL" id="KAJ8995990.1"/>
    </source>
</evidence>
<feature type="transmembrane region" description="Helical" evidence="2">
    <location>
        <begin position="69"/>
        <end position="90"/>
    </location>
</feature>
<feature type="compositionally biased region" description="Polar residues" evidence="1">
    <location>
        <begin position="389"/>
        <end position="401"/>
    </location>
</feature>
<reference evidence="3" key="1">
    <citation type="submission" date="2023-01" db="EMBL/GenBank/DDBJ databases">
        <title>Exophiala dermititidis isolated from Cystic Fibrosis Patient.</title>
        <authorList>
            <person name="Kurbessoian T."/>
            <person name="Crocker A."/>
            <person name="Murante D."/>
            <person name="Hogan D.A."/>
            <person name="Stajich J.E."/>
        </authorList>
    </citation>
    <scope>NUCLEOTIDE SEQUENCE</scope>
    <source>
        <strain evidence="3">Ex8</strain>
    </source>
</reference>
<dbReference type="Proteomes" id="UP001161757">
    <property type="component" value="Unassembled WGS sequence"/>
</dbReference>
<feature type="transmembrane region" description="Helical" evidence="2">
    <location>
        <begin position="7"/>
        <end position="28"/>
    </location>
</feature>
<organism evidence="3 4">
    <name type="scientific">Exophiala dermatitidis</name>
    <name type="common">Black yeast-like fungus</name>
    <name type="synonym">Wangiella dermatitidis</name>
    <dbReference type="NCBI Taxonomy" id="5970"/>
    <lineage>
        <taxon>Eukaryota</taxon>
        <taxon>Fungi</taxon>
        <taxon>Dikarya</taxon>
        <taxon>Ascomycota</taxon>
        <taxon>Pezizomycotina</taxon>
        <taxon>Eurotiomycetes</taxon>
        <taxon>Chaetothyriomycetidae</taxon>
        <taxon>Chaetothyriales</taxon>
        <taxon>Herpotrichiellaceae</taxon>
        <taxon>Exophiala</taxon>
    </lineage>
</organism>
<protein>
    <submittedName>
        <fullName evidence="3">Uncharacterized protein</fullName>
    </submittedName>
</protein>
<dbReference type="AlphaFoldDB" id="A0AAN6F1X3"/>
<feature type="compositionally biased region" description="Polar residues" evidence="1">
    <location>
        <begin position="428"/>
        <end position="439"/>
    </location>
</feature>
<keyword evidence="2" id="KW-1133">Transmembrane helix</keyword>
<keyword evidence="2" id="KW-0472">Membrane</keyword>
<feature type="region of interest" description="Disordered" evidence="1">
    <location>
        <begin position="205"/>
        <end position="232"/>
    </location>
</feature>
<feature type="compositionally biased region" description="Low complexity" evidence="1">
    <location>
        <begin position="521"/>
        <end position="537"/>
    </location>
</feature>
<feature type="region of interest" description="Disordered" evidence="1">
    <location>
        <begin position="415"/>
        <end position="479"/>
    </location>
</feature>
<feature type="region of interest" description="Disordered" evidence="1">
    <location>
        <begin position="254"/>
        <end position="401"/>
    </location>
</feature>
<evidence type="ECO:0000256" key="2">
    <source>
        <dbReference type="SAM" id="Phobius"/>
    </source>
</evidence>
<feature type="compositionally biased region" description="Polar residues" evidence="1">
    <location>
        <begin position="328"/>
        <end position="340"/>
    </location>
</feature>